<evidence type="ECO:0000313" key="1">
    <source>
        <dbReference type="EMBL" id="KAJ8124020.1"/>
    </source>
</evidence>
<name>A0ACC2J9B0_9PEZI</name>
<evidence type="ECO:0000313" key="2">
    <source>
        <dbReference type="Proteomes" id="UP001153334"/>
    </source>
</evidence>
<keyword evidence="2" id="KW-1185">Reference proteome</keyword>
<organism evidence="1 2">
    <name type="scientific">Nemania bipapillata</name>
    <dbReference type="NCBI Taxonomy" id="110536"/>
    <lineage>
        <taxon>Eukaryota</taxon>
        <taxon>Fungi</taxon>
        <taxon>Dikarya</taxon>
        <taxon>Ascomycota</taxon>
        <taxon>Pezizomycotina</taxon>
        <taxon>Sordariomycetes</taxon>
        <taxon>Xylariomycetidae</taxon>
        <taxon>Xylariales</taxon>
        <taxon>Xylariaceae</taxon>
        <taxon>Nemania</taxon>
    </lineage>
</organism>
<proteinExistence type="predicted"/>
<dbReference type="Proteomes" id="UP001153334">
    <property type="component" value="Unassembled WGS sequence"/>
</dbReference>
<protein>
    <submittedName>
        <fullName evidence="1">Uncharacterized protein</fullName>
    </submittedName>
</protein>
<comment type="caution">
    <text evidence="1">The sequence shown here is derived from an EMBL/GenBank/DDBJ whole genome shotgun (WGS) entry which is preliminary data.</text>
</comment>
<reference evidence="1" key="1">
    <citation type="submission" date="2022-11" db="EMBL/GenBank/DDBJ databases">
        <title>Genome Sequence of Nemania bipapillata.</title>
        <authorList>
            <person name="Buettner E."/>
        </authorList>
    </citation>
    <scope>NUCLEOTIDE SEQUENCE</scope>
    <source>
        <strain evidence="1">CP14</strain>
    </source>
</reference>
<gene>
    <name evidence="1" type="ORF">ONZ43_g165</name>
</gene>
<dbReference type="EMBL" id="JAPESX010000017">
    <property type="protein sequence ID" value="KAJ8124020.1"/>
    <property type="molecule type" value="Genomic_DNA"/>
</dbReference>
<sequence length="368" mass="41294">MAPLLQGLIWTITILSLVFLSLRLYIKWNYRGKLWYDDYTLVGAMVLLLVNASLIQRIVVLGYGMHIEEILATMPSHIRLIVIYLQIISGVVRLSTNIARVSFAITLLRLSSEREKKFVWFSITTLLAVTTPAIILPFVSCRPYEKIFDYSIPGTCMSRAVSVGYFYFEGVYTALIDFALVALPWRILSRLQIRRVEKLGASLAMSLGFLSGVITLVKVVYLNQITDFDWTYASKDLAIWNMVEPAAAIIAASLPNLRVFIAKNTANLKASLRAGSNTRLRTRGNYQKTDDMYSENAQKTMKAITAGSDKRRGEATAWITARGEGDDNSERSILSDARPLPSSGIVQTSTFAIEYPEEVHLTSIREVR</sequence>
<accession>A0ACC2J9B0</accession>